<keyword evidence="3" id="KW-1185">Reference proteome</keyword>
<evidence type="ECO:0000313" key="2">
    <source>
        <dbReference type="EnsemblPlants" id="Ma09_p14460.1"/>
    </source>
</evidence>
<dbReference type="InParanoid" id="A0A804KJI6"/>
<sequence>MTLHLHPYVSTMTPTVAHDTNRNPLTNYSHILYI</sequence>
<reference evidence="2" key="2">
    <citation type="submission" date="2021-05" db="UniProtKB">
        <authorList>
            <consortium name="EnsemblPlants"/>
        </authorList>
    </citation>
    <scope>IDENTIFICATION</scope>
    <source>
        <strain evidence="2">subsp. malaccensis</strain>
    </source>
</reference>
<dbReference type="EnsemblPlants" id="Ma09_t14460.1">
    <property type="protein sequence ID" value="Ma09_p14460.1"/>
    <property type="gene ID" value="Ma09_g14460"/>
</dbReference>
<evidence type="ECO:0000313" key="3">
    <source>
        <dbReference type="Proteomes" id="UP000012960"/>
    </source>
</evidence>
<dbReference type="Proteomes" id="UP000012960">
    <property type="component" value="Unplaced"/>
</dbReference>
<proteinExistence type="predicted"/>
<dbReference type="AlphaFoldDB" id="A0A804KJI6"/>
<protein>
    <submittedName>
        <fullName evidence="1">(wild Malaysian banana) hypothetical protein</fullName>
    </submittedName>
</protein>
<gene>
    <name evidence="1" type="ORF">GSMUA_232810.1</name>
</gene>
<name>A0A804KJI6_MUSAM</name>
<dbReference type="Gramene" id="Ma09_t14460.1">
    <property type="protein sequence ID" value="Ma09_p14460.1"/>
    <property type="gene ID" value="Ma09_g14460"/>
</dbReference>
<organism evidence="2 3">
    <name type="scientific">Musa acuminata subsp. malaccensis</name>
    <name type="common">Wild banana</name>
    <name type="synonym">Musa malaccensis</name>
    <dbReference type="NCBI Taxonomy" id="214687"/>
    <lineage>
        <taxon>Eukaryota</taxon>
        <taxon>Viridiplantae</taxon>
        <taxon>Streptophyta</taxon>
        <taxon>Embryophyta</taxon>
        <taxon>Tracheophyta</taxon>
        <taxon>Spermatophyta</taxon>
        <taxon>Magnoliopsida</taxon>
        <taxon>Liliopsida</taxon>
        <taxon>Zingiberales</taxon>
        <taxon>Musaceae</taxon>
        <taxon>Musa</taxon>
    </lineage>
</organism>
<evidence type="ECO:0000313" key="1">
    <source>
        <dbReference type="EMBL" id="CAG1835176.1"/>
    </source>
</evidence>
<dbReference type="EMBL" id="HG996474">
    <property type="protein sequence ID" value="CAG1835176.1"/>
    <property type="molecule type" value="Genomic_DNA"/>
</dbReference>
<reference evidence="1" key="1">
    <citation type="submission" date="2021-03" db="EMBL/GenBank/DDBJ databases">
        <authorList>
            <consortium name="Genoscope - CEA"/>
            <person name="William W."/>
        </authorList>
    </citation>
    <scope>NUCLEOTIDE SEQUENCE</scope>
    <source>
        <strain evidence="1">Doubled-haploid Pahang</strain>
    </source>
</reference>
<accession>A0A804KJI6</accession>